<feature type="region of interest" description="Disordered" evidence="1">
    <location>
        <begin position="144"/>
        <end position="181"/>
    </location>
</feature>
<feature type="region of interest" description="Disordered" evidence="1">
    <location>
        <begin position="1"/>
        <end position="33"/>
    </location>
</feature>
<protein>
    <submittedName>
        <fullName evidence="2">Uncharacterized protein</fullName>
    </submittedName>
</protein>
<gene>
    <name evidence="2" type="ORF">A4X09_0g768</name>
</gene>
<sequence length="406" mass="42515">MKRRRRPTARAPRNGDASNATSSASGSTSSTLLSFRPSSARLRALSGSFMQMLGKAAAALTIPLKRRRDDVEDGQELPASKRRDRAAILHAASSEVVRRSTADSRPAGVVAQPEGFMIPGGWDLVGISGSPFTTPIYPPPSSIQASMAADPSRAPQSAPISGRIPQASTSKITPPSVSTDGFRKAMDDLNARLIEGRKVSTDIKAAVEKFRVASASTSAPASRSSSQGHLPRGTSGTGAIRASFPNGQIIIGHKKRASVSLTRASRAAAITAAMTVDNASSSVSVIVPSLPPSISNSDFQASMNDLNARMVGPRSSSLNIQDAVERFRATSTSASQAQVPLNTSVATTRSTERSNHVRQGTTSKTKRASAPLVRSSRHVPAGSGRRTTAPAALEGMVRQRGATRKD</sequence>
<feature type="compositionally biased region" description="Polar residues" evidence="1">
    <location>
        <begin position="166"/>
        <end position="179"/>
    </location>
</feature>
<feature type="compositionally biased region" description="Low complexity" evidence="1">
    <location>
        <begin position="9"/>
        <end position="33"/>
    </location>
</feature>
<feature type="compositionally biased region" description="Low complexity" evidence="1">
    <location>
        <begin position="214"/>
        <end position="226"/>
    </location>
</feature>
<comment type="caution">
    <text evidence="2">The sequence shown here is derived from an EMBL/GenBank/DDBJ whole genome shotgun (WGS) entry which is preliminary data.</text>
</comment>
<keyword evidence="3" id="KW-1185">Reference proteome</keyword>
<feature type="region of interest" description="Disordered" evidence="1">
    <location>
        <begin position="214"/>
        <end position="241"/>
    </location>
</feature>
<proteinExistence type="predicted"/>
<organism evidence="2 3">
    <name type="scientific">Tilletia walkeri</name>
    <dbReference type="NCBI Taxonomy" id="117179"/>
    <lineage>
        <taxon>Eukaryota</taxon>
        <taxon>Fungi</taxon>
        <taxon>Dikarya</taxon>
        <taxon>Basidiomycota</taxon>
        <taxon>Ustilaginomycotina</taxon>
        <taxon>Exobasidiomycetes</taxon>
        <taxon>Tilletiales</taxon>
        <taxon>Tilletiaceae</taxon>
        <taxon>Tilletia</taxon>
    </lineage>
</organism>
<accession>A0A8X7NFX6</accession>
<dbReference type="Proteomes" id="UP000078113">
    <property type="component" value="Unassembled WGS sequence"/>
</dbReference>
<evidence type="ECO:0000256" key="1">
    <source>
        <dbReference type="SAM" id="MobiDB-lite"/>
    </source>
</evidence>
<reference evidence="2" key="1">
    <citation type="submission" date="2016-04" db="EMBL/GenBank/DDBJ databases">
        <authorList>
            <person name="Nguyen H.D."/>
            <person name="Samba Siva P."/>
            <person name="Cullis J."/>
            <person name="Levesque C.A."/>
            <person name="Hambleton S."/>
        </authorList>
    </citation>
    <scope>NUCLEOTIDE SEQUENCE</scope>
    <source>
        <strain evidence="2">DAOMC 236422</strain>
    </source>
</reference>
<evidence type="ECO:0000313" key="3">
    <source>
        <dbReference type="Proteomes" id="UP000078113"/>
    </source>
</evidence>
<name>A0A8X7NFX6_9BASI</name>
<feature type="compositionally biased region" description="Polar residues" evidence="1">
    <location>
        <begin position="329"/>
        <end position="349"/>
    </location>
</feature>
<evidence type="ECO:0000313" key="2">
    <source>
        <dbReference type="EMBL" id="KAE8271590.1"/>
    </source>
</evidence>
<dbReference type="AlphaFoldDB" id="A0A8X7NFX6"/>
<reference evidence="2" key="2">
    <citation type="journal article" date="2019" name="IMA Fungus">
        <title>Genome sequencing and comparison of five Tilletia species to identify candidate genes for the detection of regulated species infecting wheat.</title>
        <authorList>
            <person name="Nguyen H.D.T."/>
            <person name="Sultana T."/>
            <person name="Kesanakurti P."/>
            <person name="Hambleton S."/>
        </authorList>
    </citation>
    <scope>NUCLEOTIDE SEQUENCE</scope>
    <source>
        <strain evidence="2">DAOMC 236422</strain>
    </source>
</reference>
<dbReference type="EMBL" id="LWDG02000015">
    <property type="protein sequence ID" value="KAE8271590.1"/>
    <property type="molecule type" value="Genomic_DNA"/>
</dbReference>
<feature type="region of interest" description="Disordered" evidence="1">
    <location>
        <begin position="329"/>
        <end position="406"/>
    </location>
</feature>